<dbReference type="EMBL" id="UASJ01000001">
    <property type="protein sequence ID" value="SQB65313.1"/>
    <property type="molecule type" value="Genomic_DNA"/>
</dbReference>
<accession>A0A2X2YQX3</accession>
<feature type="transmembrane region" description="Helical" evidence="1">
    <location>
        <begin position="20"/>
        <end position="45"/>
    </location>
</feature>
<reference evidence="2 3" key="1">
    <citation type="submission" date="2018-06" db="EMBL/GenBank/DDBJ databases">
        <authorList>
            <consortium name="Pathogen Informatics"/>
            <person name="Doyle S."/>
        </authorList>
    </citation>
    <scope>NUCLEOTIDE SEQUENCE [LARGE SCALE GENOMIC DNA]</scope>
    <source>
        <strain evidence="2 3">NCTC11820</strain>
    </source>
</reference>
<sequence>MRKQKPDLSNSAAAVRQPRLVERIIGAAILVLAVVVLVTATMQWFGDTARIRNKAEVKKITTVAPLKEAWTLAMPAKMKDPRTAQVWGYQDAQDSLAAQDAATGVTAKLAENEQLVLVKGTDGKAQTQAVALIDETTGTAKWSKTYDDLPLDYCLKQLWQSSITCESDKAKKVVRIDPSGNVAVGDLPNDIWNLATGEHVLGAIFDQFLVVPIAVGEGNSAGAQAVYITPDFAWKGKFPLMVPNAQAAQPLSVQTRGSVTLLGVTTSNQDGSNRQNTWSYSQIINTKIGSLDTSKLGTAAQMSMLEAGFFASADPQGDGQIDWQVYGSDGAIVGEGKCPALAAQALHTQLRAGLRLDTDSAMAALKSGKIPVLMPNRTYFLADRGETCASWPGCAAKTWTTGDGVTINLKAPGTPLTSDATKAVFTEGNGGLLSYGVVDGKFLWEGIAPPLKGAATTGDTFVLGSGLGQLAQLGDLNKGSAKAVLRYLGLP</sequence>
<proteinExistence type="predicted"/>
<keyword evidence="1" id="KW-1133">Transmembrane helix</keyword>
<dbReference type="GeneID" id="55565281"/>
<evidence type="ECO:0000256" key="1">
    <source>
        <dbReference type="SAM" id="Phobius"/>
    </source>
</evidence>
<evidence type="ECO:0000313" key="3">
    <source>
        <dbReference type="Proteomes" id="UP000250245"/>
    </source>
</evidence>
<evidence type="ECO:0000313" key="2">
    <source>
        <dbReference type="EMBL" id="SQB65313.1"/>
    </source>
</evidence>
<gene>
    <name evidence="2" type="ORF">NCTC11820_01442</name>
</gene>
<keyword evidence="1" id="KW-0472">Membrane</keyword>
<organism evidence="2 3">
    <name type="scientific">Mobiluncus curtisii</name>
    <dbReference type="NCBI Taxonomy" id="2051"/>
    <lineage>
        <taxon>Bacteria</taxon>
        <taxon>Bacillati</taxon>
        <taxon>Actinomycetota</taxon>
        <taxon>Actinomycetes</taxon>
        <taxon>Actinomycetales</taxon>
        <taxon>Actinomycetaceae</taxon>
        <taxon>Mobiluncus</taxon>
    </lineage>
</organism>
<dbReference type="AlphaFoldDB" id="A0A2X2YQX3"/>
<protein>
    <submittedName>
        <fullName evidence="2">Uncharacterized protein</fullName>
    </submittedName>
</protein>
<keyword evidence="1" id="KW-0812">Transmembrane</keyword>
<name>A0A2X2YQX3_9ACTO</name>
<dbReference type="Proteomes" id="UP000250245">
    <property type="component" value="Unassembled WGS sequence"/>
</dbReference>
<dbReference type="RefSeq" id="WP_013189170.1">
    <property type="nucleotide sequence ID" value="NZ_CP068112.1"/>
</dbReference>